<comment type="caution">
    <text evidence="1">The sequence shown here is derived from an EMBL/GenBank/DDBJ whole genome shotgun (WGS) entry which is preliminary data.</text>
</comment>
<name>F7R1W8_9LACO</name>
<protein>
    <submittedName>
        <fullName evidence="1">Uncharacterized protein</fullName>
    </submittedName>
</protein>
<dbReference type="Proteomes" id="UP000002971">
    <property type="component" value="Unassembled WGS sequence"/>
</dbReference>
<accession>F7R1W8</accession>
<sequence length="55" mass="6311">MPVTEVWILRANLKNRCFVRLCVLIKLMHRNLSATDAAFFAKADEAVNLHLETAR</sequence>
<evidence type="ECO:0000313" key="2">
    <source>
        <dbReference type="Proteomes" id="UP000002971"/>
    </source>
</evidence>
<evidence type="ECO:0000313" key="1">
    <source>
        <dbReference type="EMBL" id="EGM51380.1"/>
    </source>
</evidence>
<dbReference type="AlphaFoldDB" id="F7R1W8"/>
<gene>
    <name evidence="1" type="ORF">LRU_01692</name>
</gene>
<proteinExistence type="predicted"/>
<reference evidence="1 2" key="1">
    <citation type="journal article" date="2011" name="J. Bacteriol.">
        <title>Genome Sequence of Lactobacillus ruminis SPM0211, Isolated from a Fecal Sample from a Healthy Korean.</title>
        <authorList>
            <person name="Lee S."/>
            <person name="Cho Y.J."/>
            <person name="Lee A.H."/>
            <person name="Chun J."/>
            <person name="Ha N.J."/>
            <person name="Ko G."/>
        </authorList>
    </citation>
    <scope>NUCLEOTIDE SEQUENCE [LARGE SCALE GENOMIC DNA]</scope>
    <source>
        <strain evidence="1 2">SPM0211</strain>
    </source>
</reference>
<organism evidence="1 2">
    <name type="scientific">Ligilactobacillus ruminis SPM0211</name>
    <dbReference type="NCBI Taxonomy" id="1040964"/>
    <lineage>
        <taxon>Bacteria</taxon>
        <taxon>Bacillati</taxon>
        <taxon>Bacillota</taxon>
        <taxon>Bacilli</taxon>
        <taxon>Lactobacillales</taxon>
        <taxon>Lactobacillaceae</taxon>
        <taxon>Ligilactobacillus</taxon>
    </lineage>
</organism>
<dbReference type="EMBL" id="AFOJ01000006">
    <property type="protein sequence ID" value="EGM51380.1"/>
    <property type="molecule type" value="Genomic_DNA"/>
</dbReference>